<dbReference type="PROSITE" id="PS51387">
    <property type="entry name" value="FAD_PCMH"/>
    <property type="match status" value="1"/>
</dbReference>
<evidence type="ECO:0000313" key="8">
    <source>
        <dbReference type="EMBL" id="OBU00657.1"/>
    </source>
</evidence>
<dbReference type="InterPro" id="IPR016166">
    <property type="entry name" value="FAD-bd_PCMH"/>
</dbReference>
<evidence type="ECO:0000313" key="9">
    <source>
        <dbReference type="Proteomes" id="UP000091956"/>
    </source>
</evidence>
<dbReference type="Proteomes" id="UP000091956">
    <property type="component" value="Unassembled WGS sequence"/>
</dbReference>
<dbReference type="SUPFAM" id="SSF56176">
    <property type="entry name" value="FAD-binding/transporter-associated domain-like"/>
    <property type="match status" value="1"/>
</dbReference>
<name>A0A1B8GXX2_9PEZI</name>
<evidence type="ECO:0000256" key="2">
    <source>
        <dbReference type="ARBA" id="ARBA00005466"/>
    </source>
</evidence>
<feature type="chain" id="PRO_5008609113" description="FAD-binding PCMH-type domain-containing protein" evidence="6">
    <location>
        <begin position="19"/>
        <end position="489"/>
    </location>
</feature>
<dbReference type="InterPro" id="IPR036318">
    <property type="entry name" value="FAD-bd_PCMH-like_sf"/>
</dbReference>
<evidence type="ECO:0000256" key="4">
    <source>
        <dbReference type="ARBA" id="ARBA00022827"/>
    </source>
</evidence>
<evidence type="ECO:0000259" key="7">
    <source>
        <dbReference type="PROSITE" id="PS51387"/>
    </source>
</evidence>
<dbReference type="Gene3D" id="3.40.462.20">
    <property type="match status" value="1"/>
</dbReference>
<evidence type="ECO:0000256" key="6">
    <source>
        <dbReference type="SAM" id="SignalP"/>
    </source>
</evidence>
<keyword evidence="4" id="KW-0274">FAD</keyword>
<dbReference type="STRING" id="342668.A0A1B8GXX2"/>
<keyword evidence="9" id="KW-1185">Reference proteome</keyword>
<dbReference type="Pfam" id="PF08031">
    <property type="entry name" value="BBE"/>
    <property type="match status" value="1"/>
</dbReference>
<reference evidence="8 9" key="1">
    <citation type="submission" date="2016-03" db="EMBL/GenBank/DDBJ databases">
        <title>Comparative genomics of Pseudogymnoascus destructans, the fungus causing white-nose syndrome of bats.</title>
        <authorList>
            <person name="Palmer J.M."/>
            <person name="Drees K.P."/>
            <person name="Foster J.T."/>
            <person name="Lindner D.L."/>
        </authorList>
    </citation>
    <scope>NUCLEOTIDE SEQUENCE [LARGE SCALE GENOMIC DNA]</scope>
    <source>
        <strain evidence="8 9">UAMH 10579</strain>
    </source>
</reference>
<proteinExistence type="inferred from homology"/>
<dbReference type="PANTHER" id="PTHR42973:SF39">
    <property type="entry name" value="FAD-BINDING PCMH-TYPE DOMAIN-CONTAINING PROTEIN"/>
    <property type="match status" value="1"/>
</dbReference>
<dbReference type="EMBL" id="KV460208">
    <property type="protein sequence ID" value="OBU00657.1"/>
    <property type="molecule type" value="Genomic_DNA"/>
</dbReference>
<organism evidence="8 9">
    <name type="scientific">Pseudogymnoascus verrucosus</name>
    <dbReference type="NCBI Taxonomy" id="342668"/>
    <lineage>
        <taxon>Eukaryota</taxon>
        <taxon>Fungi</taxon>
        <taxon>Dikarya</taxon>
        <taxon>Ascomycota</taxon>
        <taxon>Pezizomycotina</taxon>
        <taxon>Leotiomycetes</taxon>
        <taxon>Thelebolales</taxon>
        <taxon>Thelebolaceae</taxon>
        <taxon>Pseudogymnoascus</taxon>
    </lineage>
</organism>
<dbReference type="Gene3D" id="3.30.465.10">
    <property type="match status" value="1"/>
</dbReference>
<dbReference type="AlphaFoldDB" id="A0A1B8GXX2"/>
<dbReference type="InterPro" id="IPR012951">
    <property type="entry name" value="BBE"/>
</dbReference>
<keyword evidence="3" id="KW-0285">Flavoprotein</keyword>
<dbReference type="InterPro" id="IPR016169">
    <property type="entry name" value="FAD-bd_PCMH_sub2"/>
</dbReference>
<dbReference type="RefSeq" id="XP_018134389.1">
    <property type="nucleotide sequence ID" value="XM_018270812.2"/>
</dbReference>
<comment type="cofactor">
    <cofactor evidence="1">
        <name>FAD</name>
        <dbReference type="ChEBI" id="CHEBI:57692"/>
    </cofactor>
</comment>
<dbReference type="InterPro" id="IPR050416">
    <property type="entry name" value="FAD-linked_Oxidoreductase"/>
</dbReference>
<evidence type="ECO:0000256" key="3">
    <source>
        <dbReference type="ARBA" id="ARBA00022630"/>
    </source>
</evidence>
<dbReference type="OrthoDB" id="407275at2759"/>
<sequence length="489" mass="53215">MKLPALLYLGFLAASIHATTPLLNCLSSAHVPFITPTSPTWPIFASPFNTRVSYTPTAIVIPVSTSQVAAAVACGAAHKVKVTPKAGGHSYASLSLGGEDGHLVIELDRLAGVSLNRETGIATIGPGARLGDVATRIYNQGKRAFSHGTCPGVGVGGHVLHGGYGMSSRTHGLALDWVDSISVVLANASVVDCSAHLHPSLFFAMLGAGSSFGVATEFRFRTYEAPGVVTWFSAALPWDGETAVEGLEELELFTRYRMSPELNMRLMASANGSSLDGVFYGDRAGLDDALGPLLERVNGSIATAGTTDWIGGLLHFSESDTGLVVPEPYNKHDTFYAKSLTLTRLNGTSAENFVDYWFNVAFNLDRIWWFQLDLHGGAHAGVWEHDNGVTSYAHRDKLYIIQFYDRVIGEPYPANGFQFLDGWVDTTTQPLEWGEWGMYVNYVDARLGRWEAEELFWGKNLPRLRRIKAQVDPGELFFNPISIEPARGR</sequence>
<accession>A0A1B8GXX2</accession>
<feature type="signal peptide" evidence="6">
    <location>
        <begin position="1"/>
        <end position="18"/>
    </location>
</feature>
<gene>
    <name evidence="8" type="ORF">VE01_01287</name>
</gene>
<protein>
    <recommendedName>
        <fullName evidence="7">FAD-binding PCMH-type domain-containing protein</fullName>
    </recommendedName>
</protein>
<dbReference type="GeneID" id="28834673"/>
<dbReference type="PANTHER" id="PTHR42973">
    <property type="entry name" value="BINDING OXIDOREDUCTASE, PUTATIVE (AFU_ORTHOLOGUE AFUA_1G17690)-RELATED"/>
    <property type="match status" value="1"/>
</dbReference>
<comment type="similarity">
    <text evidence="2">Belongs to the oxygen-dependent FAD-linked oxidoreductase family.</text>
</comment>
<keyword evidence="5" id="KW-0560">Oxidoreductase</keyword>
<evidence type="ECO:0000256" key="5">
    <source>
        <dbReference type="ARBA" id="ARBA00023002"/>
    </source>
</evidence>
<dbReference type="Pfam" id="PF01565">
    <property type="entry name" value="FAD_binding_4"/>
    <property type="match status" value="1"/>
</dbReference>
<keyword evidence="6" id="KW-0732">Signal</keyword>
<dbReference type="GO" id="GO:0016491">
    <property type="term" value="F:oxidoreductase activity"/>
    <property type="evidence" value="ECO:0007669"/>
    <property type="project" value="UniProtKB-KW"/>
</dbReference>
<reference evidence="9" key="2">
    <citation type="journal article" date="2018" name="Nat. Commun.">
        <title>Extreme sensitivity to ultraviolet light in the fungal pathogen causing white-nose syndrome of bats.</title>
        <authorList>
            <person name="Palmer J.M."/>
            <person name="Drees K.P."/>
            <person name="Foster J.T."/>
            <person name="Lindner D.L."/>
        </authorList>
    </citation>
    <scope>NUCLEOTIDE SEQUENCE [LARGE SCALE GENOMIC DNA]</scope>
    <source>
        <strain evidence="9">UAMH 10579</strain>
    </source>
</reference>
<dbReference type="GO" id="GO:0071949">
    <property type="term" value="F:FAD binding"/>
    <property type="evidence" value="ECO:0007669"/>
    <property type="project" value="InterPro"/>
</dbReference>
<feature type="domain" description="FAD-binding PCMH-type" evidence="7">
    <location>
        <begin position="52"/>
        <end position="225"/>
    </location>
</feature>
<dbReference type="InterPro" id="IPR006094">
    <property type="entry name" value="Oxid_FAD_bind_N"/>
</dbReference>
<evidence type="ECO:0000256" key="1">
    <source>
        <dbReference type="ARBA" id="ARBA00001974"/>
    </source>
</evidence>